<dbReference type="STRING" id="10195.A0A3M7QVQ2"/>
<sequence length="406" mass="46606">MEATNDLSTCTDEPKKDVFPESYISFVSLPCKFVSCHSNAFCIDRPFRPKCVCEYGYAGNGATECDVCGSSFYDKNVRIVGGIEAEPHSWPFHVVVLRKNEKIFRYNNQSKVLFNEFYTCGGTLINKRTVMTAAHCVYDHKPNDFTRENRFYYKSSFKVFVGWHDIQLINEYFYQKELSLLGIDVEKVIKHEMFDTHTYKNDIAILKLKEAVNLGPTVQLICLPNYKNNTVEFPFSNTEAYIMGWGFRNETVRIRGKKLINAKVKILDTTLCNYTNTILKNTTHSNNMTSSSQRVNDEYVRFFSNASEYQNFLSSLNMMYYMDEMYKNNNIENSQVCAGNYEIGAVDSCKGDSGGSLVTLSEIKGQNRYVSSGIVSFGYGCGRPKYPGIYTRTSYFLEWIHEHSGY</sequence>
<dbReference type="Gene3D" id="2.40.10.10">
    <property type="entry name" value="Trypsin-like serine proteases"/>
    <property type="match status" value="2"/>
</dbReference>
<evidence type="ECO:0000259" key="12">
    <source>
        <dbReference type="PROSITE" id="PS50240"/>
    </source>
</evidence>
<dbReference type="Pfam" id="PF00089">
    <property type="entry name" value="Trypsin"/>
    <property type="match status" value="2"/>
</dbReference>
<keyword evidence="6" id="KW-0732">Signal</keyword>
<comment type="catalytic activity">
    <reaction evidence="1">
        <text>Preferential cleavage: Arg-|-Xaa, Lys-|-Xaa.</text>
        <dbReference type="EC" id="3.4.21.10"/>
    </reaction>
</comment>
<evidence type="ECO:0000313" key="13">
    <source>
        <dbReference type="EMBL" id="RNA15447.1"/>
    </source>
</evidence>
<name>A0A3M7QVQ2_BRAPC</name>
<dbReference type="InterPro" id="IPR033116">
    <property type="entry name" value="TRYPSIN_SER"/>
</dbReference>
<dbReference type="PROSITE" id="PS00135">
    <property type="entry name" value="TRYPSIN_SER"/>
    <property type="match status" value="1"/>
</dbReference>
<dbReference type="GO" id="GO:0004252">
    <property type="term" value="F:serine-type endopeptidase activity"/>
    <property type="evidence" value="ECO:0007669"/>
    <property type="project" value="InterPro"/>
</dbReference>
<dbReference type="GO" id="GO:0006508">
    <property type="term" value="P:proteolysis"/>
    <property type="evidence" value="ECO:0007669"/>
    <property type="project" value="UniProtKB-KW"/>
</dbReference>
<evidence type="ECO:0000256" key="2">
    <source>
        <dbReference type="ARBA" id="ARBA00004613"/>
    </source>
</evidence>
<organism evidence="13 14">
    <name type="scientific">Brachionus plicatilis</name>
    <name type="common">Marine rotifer</name>
    <name type="synonym">Brachionus muelleri</name>
    <dbReference type="NCBI Taxonomy" id="10195"/>
    <lineage>
        <taxon>Eukaryota</taxon>
        <taxon>Metazoa</taxon>
        <taxon>Spiralia</taxon>
        <taxon>Gnathifera</taxon>
        <taxon>Rotifera</taxon>
        <taxon>Eurotatoria</taxon>
        <taxon>Monogononta</taxon>
        <taxon>Pseudotrocha</taxon>
        <taxon>Ploima</taxon>
        <taxon>Brachionidae</taxon>
        <taxon>Brachionus</taxon>
    </lineage>
</organism>
<comment type="subcellular location">
    <subcellularLocation>
        <location evidence="2">Secreted</location>
    </subcellularLocation>
</comment>
<dbReference type="CDD" id="cd00190">
    <property type="entry name" value="Tryp_SPc"/>
    <property type="match status" value="1"/>
</dbReference>
<dbReference type="InterPro" id="IPR018114">
    <property type="entry name" value="TRYPSIN_HIS"/>
</dbReference>
<evidence type="ECO:0000256" key="9">
    <source>
        <dbReference type="PROSITE-ProRule" id="PRU00076"/>
    </source>
</evidence>
<keyword evidence="9" id="KW-0245">EGF-like domain</keyword>
<dbReference type="InterPro" id="IPR001254">
    <property type="entry name" value="Trypsin_dom"/>
</dbReference>
<evidence type="ECO:0000256" key="8">
    <source>
        <dbReference type="ARBA" id="ARBA00023180"/>
    </source>
</evidence>
<dbReference type="InterPro" id="IPR000742">
    <property type="entry name" value="EGF"/>
</dbReference>
<dbReference type="GO" id="GO:0005576">
    <property type="term" value="C:extracellular region"/>
    <property type="evidence" value="ECO:0007669"/>
    <property type="project" value="UniProtKB-SubCell"/>
</dbReference>
<accession>A0A3M7QVQ2</accession>
<dbReference type="EMBL" id="REGN01004943">
    <property type="protein sequence ID" value="RNA15447.1"/>
    <property type="molecule type" value="Genomic_DNA"/>
</dbReference>
<dbReference type="InterPro" id="IPR043504">
    <property type="entry name" value="Peptidase_S1_PA_chymotrypsin"/>
</dbReference>
<dbReference type="PROSITE" id="PS01186">
    <property type="entry name" value="EGF_2"/>
    <property type="match status" value="1"/>
</dbReference>
<keyword evidence="5" id="KW-0964">Secreted</keyword>
<dbReference type="FunFam" id="2.40.10.10:FF:000068">
    <property type="entry name" value="transmembrane protease serine 2"/>
    <property type="match status" value="1"/>
</dbReference>
<evidence type="ECO:0000256" key="6">
    <source>
        <dbReference type="ARBA" id="ARBA00022729"/>
    </source>
</evidence>
<evidence type="ECO:0000256" key="7">
    <source>
        <dbReference type="ARBA" id="ARBA00023157"/>
    </source>
</evidence>
<evidence type="ECO:0000256" key="5">
    <source>
        <dbReference type="ARBA" id="ARBA00022525"/>
    </source>
</evidence>
<evidence type="ECO:0000256" key="3">
    <source>
        <dbReference type="ARBA" id="ARBA00012050"/>
    </source>
</evidence>
<dbReference type="PROSITE" id="PS50026">
    <property type="entry name" value="EGF_3"/>
    <property type="match status" value="1"/>
</dbReference>
<keyword evidence="10" id="KW-0378">Hydrolase</keyword>
<dbReference type="SUPFAM" id="SSF50494">
    <property type="entry name" value="Trypsin-like serine proteases"/>
    <property type="match status" value="1"/>
</dbReference>
<keyword evidence="10" id="KW-0645">Protease</keyword>
<keyword evidence="10" id="KW-0720">Serine protease</keyword>
<reference evidence="13 14" key="1">
    <citation type="journal article" date="2018" name="Sci. Rep.">
        <title>Genomic signatures of local adaptation to the degree of environmental predictability in rotifers.</title>
        <authorList>
            <person name="Franch-Gras L."/>
            <person name="Hahn C."/>
            <person name="Garcia-Roger E.M."/>
            <person name="Carmona M.J."/>
            <person name="Serra M."/>
            <person name="Gomez A."/>
        </authorList>
    </citation>
    <scope>NUCLEOTIDE SEQUENCE [LARGE SCALE GENOMIC DNA]</scope>
    <source>
        <strain evidence="13">HYR1</strain>
    </source>
</reference>
<dbReference type="InterPro" id="IPR009003">
    <property type="entry name" value="Peptidase_S1_PA"/>
</dbReference>
<dbReference type="InterPro" id="IPR001314">
    <property type="entry name" value="Peptidase_S1A"/>
</dbReference>
<feature type="domain" description="Peptidase S1" evidence="12">
    <location>
        <begin position="79"/>
        <end position="405"/>
    </location>
</feature>
<dbReference type="PROSITE" id="PS00134">
    <property type="entry name" value="TRYPSIN_HIS"/>
    <property type="match status" value="1"/>
</dbReference>
<evidence type="ECO:0000259" key="11">
    <source>
        <dbReference type="PROSITE" id="PS50026"/>
    </source>
</evidence>
<dbReference type="Proteomes" id="UP000276133">
    <property type="component" value="Unassembled WGS sequence"/>
</dbReference>
<dbReference type="PROSITE" id="PS50240">
    <property type="entry name" value="TRYPSIN_DOM"/>
    <property type="match status" value="1"/>
</dbReference>
<keyword evidence="14" id="KW-1185">Reference proteome</keyword>
<dbReference type="OrthoDB" id="10051896at2759"/>
<dbReference type="PANTHER" id="PTHR24252">
    <property type="entry name" value="ACROSIN-RELATED"/>
    <property type="match status" value="1"/>
</dbReference>
<keyword evidence="7" id="KW-1015">Disulfide bond</keyword>
<comment type="caution">
    <text evidence="13">The sequence shown here is derived from an EMBL/GenBank/DDBJ whole genome shotgun (WGS) entry which is preliminary data.</text>
</comment>
<dbReference type="FunFam" id="2.40.10.10:FF:000054">
    <property type="entry name" value="Complement C1r subcomponent"/>
    <property type="match status" value="1"/>
</dbReference>
<comment type="caution">
    <text evidence="9">Lacks conserved residue(s) required for the propagation of feature annotation.</text>
</comment>
<dbReference type="EC" id="3.4.21.10" evidence="3"/>
<dbReference type="AlphaFoldDB" id="A0A3M7QVQ2"/>
<dbReference type="PANTHER" id="PTHR24252:SF8">
    <property type="entry name" value="ACROSIN"/>
    <property type="match status" value="1"/>
</dbReference>
<dbReference type="SMART" id="SM00020">
    <property type="entry name" value="Tryp_SPc"/>
    <property type="match status" value="1"/>
</dbReference>
<protein>
    <recommendedName>
        <fullName evidence="4">Acrosin</fullName>
        <ecNumber evidence="3">3.4.21.10</ecNumber>
    </recommendedName>
</protein>
<gene>
    <name evidence="13" type="ORF">BpHYR1_039203</name>
</gene>
<evidence type="ECO:0000256" key="4">
    <source>
        <dbReference type="ARBA" id="ARBA00017161"/>
    </source>
</evidence>
<keyword evidence="8" id="KW-0325">Glycoprotein</keyword>
<dbReference type="PRINTS" id="PR00722">
    <property type="entry name" value="CHYMOTRYPSIN"/>
</dbReference>
<proteinExistence type="predicted"/>
<evidence type="ECO:0000313" key="14">
    <source>
        <dbReference type="Proteomes" id="UP000276133"/>
    </source>
</evidence>
<feature type="domain" description="EGF-like" evidence="11">
    <location>
        <begin position="27"/>
        <end position="66"/>
    </location>
</feature>
<evidence type="ECO:0000256" key="1">
    <source>
        <dbReference type="ARBA" id="ARBA00001656"/>
    </source>
</evidence>
<evidence type="ECO:0000256" key="10">
    <source>
        <dbReference type="RuleBase" id="RU363034"/>
    </source>
</evidence>